<dbReference type="InterPro" id="IPR020613">
    <property type="entry name" value="Thiolase_CS"/>
</dbReference>
<gene>
    <name evidence="7" type="ORF">R1sor_013528</name>
</gene>
<keyword evidence="2 4" id="KW-0808">Transferase</keyword>
<dbReference type="Gene3D" id="3.40.47.10">
    <property type="match status" value="1"/>
</dbReference>
<feature type="domain" description="Thiolase N-terminal" evidence="5">
    <location>
        <begin position="23"/>
        <end position="115"/>
    </location>
</feature>
<dbReference type="Pfam" id="PF00108">
    <property type="entry name" value="Thiolase_N"/>
    <property type="match status" value="1"/>
</dbReference>
<evidence type="ECO:0008006" key="9">
    <source>
        <dbReference type="Google" id="ProtNLM"/>
    </source>
</evidence>
<feature type="domain" description="Thiolase C-terminal" evidence="6">
    <location>
        <begin position="125"/>
        <end position="245"/>
    </location>
</feature>
<dbReference type="InterPro" id="IPR002155">
    <property type="entry name" value="Thiolase"/>
</dbReference>
<dbReference type="PANTHER" id="PTHR18919:SF161">
    <property type="entry name" value="ACETYL-COA ACETYLTRANSFERASE 2"/>
    <property type="match status" value="1"/>
</dbReference>
<evidence type="ECO:0000259" key="6">
    <source>
        <dbReference type="Pfam" id="PF02803"/>
    </source>
</evidence>
<protein>
    <recommendedName>
        <fullName evidence="9">Acetyl-CoA acetyltransferase</fullName>
    </recommendedName>
</protein>
<evidence type="ECO:0000256" key="4">
    <source>
        <dbReference type="RuleBase" id="RU003557"/>
    </source>
</evidence>
<dbReference type="Pfam" id="PF02803">
    <property type="entry name" value="Thiolase_C"/>
    <property type="match status" value="1"/>
</dbReference>
<dbReference type="PROSITE" id="PS00737">
    <property type="entry name" value="THIOLASE_2"/>
    <property type="match status" value="1"/>
</dbReference>
<proteinExistence type="inferred from homology"/>
<reference evidence="7 8" key="1">
    <citation type="submission" date="2024-09" db="EMBL/GenBank/DDBJ databases">
        <title>Chromosome-scale assembly of Riccia sorocarpa.</title>
        <authorList>
            <person name="Paukszto L."/>
        </authorList>
    </citation>
    <scope>NUCLEOTIDE SEQUENCE [LARGE SCALE GENOMIC DNA]</scope>
    <source>
        <strain evidence="7">LP-2024</strain>
        <tissue evidence="7">Aerial parts of the thallus</tissue>
    </source>
</reference>
<evidence type="ECO:0000256" key="3">
    <source>
        <dbReference type="ARBA" id="ARBA00023315"/>
    </source>
</evidence>
<evidence type="ECO:0000256" key="1">
    <source>
        <dbReference type="ARBA" id="ARBA00010982"/>
    </source>
</evidence>
<name>A0ABD3HAP0_9MARC</name>
<dbReference type="InterPro" id="IPR016039">
    <property type="entry name" value="Thiolase-like"/>
</dbReference>
<comment type="caution">
    <text evidence="7">The sequence shown here is derived from an EMBL/GenBank/DDBJ whole genome shotgun (WGS) entry which is preliminary data.</text>
</comment>
<keyword evidence="3 4" id="KW-0012">Acyltransferase</keyword>
<dbReference type="InterPro" id="IPR020616">
    <property type="entry name" value="Thiolase_N"/>
</dbReference>
<dbReference type="CDD" id="cd00751">
    <property type="entry name" value="thiolase"/>
    <property type="match status" value="1"/>
</dbReference>
<dbReference type="PANTHER" id="PTHR18919">
    <property type="entry name" value="ACETYL-COA C-ACYLTRANSFERASE"/>
    <property type="match status" value="1"/>
</dbReference>
<evidence type="ECO:0000256" key="2">
    <source>
        <dbReference type="ARBA" id="ARBA00022679"/>
    </source>
</evidence>
<sequence>MGNGEVVDDMIKDGLSDVYSDNGTIISREQQDEYSIQSYESHSGNQCRRLPVGDGSGGSWRQREAKCYRAKADGVDILDAAKLRKLRPAFKEGGTVTAGNASSISDGAAPLVLVSGKYALEKRLTVFAKVRGYADAEQSPELFTTFPALAIPKAVKRVGIDASQVDFCEINKALSVVALANQKLLGLDSAKVNVHGGAVSLGHPLGCSGARIIVTLLGVLKAKQGTYGVAGVCNGGGGVSALVVELTPTFAASHLPRTIRRYKRKKLLALFRLVCLPVRA</sequence>
<dbReference type="EMBL" id="JBJQOH010000004">
    <property type="protein sequence ID" value="KAL3687219.1"/>
    <property type="molecule type" value="Genomic_DNA"/>
</dbReference>
<evidence type="ECO:0000313" key="7">
    <source>
        <dbReference type="EMBL" id="KAL3687219.1"/>
    </source>
</evidence>
<comment type="similarity">
    <text evidence="1 4">Belongs to the thiolase-like superfamily. Thiolase family.</text>
</comment>
<dbReference type="AlphaFoldDB" id="A0ABD3HAP0"/>
<accession>A0ABD3HAP0</accession>
<dbReference type="Proteomes" id="UP001633002">
    <property type="component" value="Unassembled WGS sequence"/>
</dbReference>
<dbReference type="SUPFAM" id="SSF53901">
    <property type="entry name" value="Thiolase-like"/>
    <property type="match status" value="2"/>
</dbReference>
<dbReference type="InterPro" id="IPR020617">
    <property type="entry name" value="Thiolase_C"/>
</dbReference>
<evidence type="ECO:0000259" key="5">
    <source>
        <dbReference type="Pfam" id="PF00108"/>
    </source>
</evidence>
<organism evidence="7 8">
    <name type="scientific">Riccia sorocarpa</name>
    <dbReference type="NCBI Taxonomy" id="122646"/>
    <lineage>
        <taxon>Eukaryota</taxon>
        <taxon>Viridiplantae</taxon>
        <taxon>Streptophyta</taxon>
        <taxon>Embryophyta</taxon>
        <taxon>Marchantiophyta</taxon>
        <taxon>Marchantiopsida</taxon>
        <taxon>Marchantiidae</taxon>
        <taxon>Marchantiales</taxon>
        <taxon>Ricciaceae</taxon>
        <taxon>Riccia</taxon>
    </lineage>
</organism>
<keyword evidence="8" id="KW-1185">Reference proteome</keyword>
<evidence type="ECO:0000313" key="8">
    <source>
        <dbReference type="Proteomes" id="UP001633002"/>
    </source>
</evidence>
<dbReference type="GO" id="GO:0016746">
    <property type="term" value="F:acyltransferase activity"/>
    <property type="evidence" value="ECO:0007669"/>
    <property type="project" value="UniProtKB-KW"/>
</dbReference>